<evidence type="ECO:0000313" key="3">
    <source>
        <dbReference type="Proteomes" id="UP000030640"/>
    </source>
</evidence>
<dbReference type="EMBL" id="KI965479">
    <property type="protein sequence ID" value="EUD65463.1"/>
    <property type="molecule type" value="Genomic_DNA"/>
</dbReference>
<dbReference type="VEuPathDB" id="PlasmoDB:C922_04203"/>
<protein>
    <submittedName>
        <fullName evidence="2">Uncharacterized protein</fullName>
    </submittedName>
</protein>
<sequence length="1383" mass="155565">MLSAKNKFEIARNRSCSSIRENLMCSSVILKNSSCLLKSSNPFENSTPLDRRGEGLQDDVASPEEGPLRERNAKELHQYVYASEVNPDDGVVFMSKEGTQDHDVNNEFRKGILYDKIIMSNRTYNTAVDSVHSNFQTNKLENVLNSIKFEENTNIKIPPYLKNSPLHVLYPELDYLQGATAEERPEGRDDAGGGGQPDQPLPQQSLPQQHLSPLAQNKSLNTYLRYTLNNSHTTGRNRMYDYFESKRKNMVEIANPNDLNHTLLYTKKNNPKELIFNLYKNRYVTSSSNHTDNELNTLNTLKRLKMPVIEKNEKGEHLPPIASEVNAKRRVNLLQNGDTSKDRNEEGKKQVSKGSKPNYTVSLIDMSSFEKASIKTVHLSSQKTGGEKKNIFQLTKKARKDVQVQTNDDDFEKAAKCDVDSDVERVISILEGKKNASPEDTQGSNSPWKGEKGKFSISYCDLKGPDGSGEETQSRSDDSGEADKSDEVEDVDKEDEVNKAEKAAKSAKAVVAITETHASTNTDATSFKRVSRNGDPGMTQVMQNYKQFLRTRRSRGGLNGTILKEQLSEPRRNGPFIGGVTHLNGAKASPRSRNDGVKEPSGWDGRPPRRYNHMDKLTMGWSSPLAGGQPPLYLDGNVNKAILIPKGYPPWVYKAPGETPTSASLTGSRIRRESFPTYNADTYDPSIGNFPDVCLNELRNSEPRPSRVCVYIKNIAPRGPIQSCDTDRSGEERKAATTSDEELEKEKITNDLLQKKFYIERKRKLYEKRKFERAIASMMERRALLRERARDKYSRLVSDHSEVGSHRVYGDASDESPSSAEWEGATLSRTLRRERHRPSGTYNMTLLSGAWRDTTRGGHKKGHVSSFSNVNLYSSNEESDGGFGKREHKAARNCSEQAGRRRVGSQLVQLGEAGKPDQSGEPSEHNSVNTASPRRPLDAAVKERRSHKLTNGRSNRGAAQKSIPNLIPKFFSKSWRGRAGRYAANNKRLRSLSYKNRVSTLTVLEKSIQPLKAHARRNVILGENISDEESDIIRREIKKCVERGGYAGSGDETEDESSGGRTDEGKKDLMDENKSGEDEQKGGIKITYHLGSIVKKGNPTSHEWINTEDTFISPLNETKRHIDESQYDRNEEQKDEQRCERGDVQTKNREREGDSYSSTRRDEKRETSPTVGKNTMGISSVTNGDSENRETNKSDSLFRVKVTIKKGGERGMQLDKRSSNMEDGSNPNRYVLHENVQSMDSSSYKGNAINGYTRRIASIPKKKGNFSDTEVATRKRNLERLAKKGDESNEHPSRRTFLRKNDGHGGGDYLKLKQKDSANMRSQSHEKFGNQVEGNRETLPRSDFTRKCDSPLCKGRSNGTAQLLDLERIDPNKWIQKIFGDTH</sequence>
<reference evidence="2 3" key="1">
    <citation type="submission" date="2013-02" db="EMBL/GenBank/DDBJ databases">
        <title>The Genome Sequence of Plasmodium inui San Antonio 1.</title>
        <authorList>
            <consortium name="The Broad Institute Genome Sequencing Platform"/>
            <consortium name="The Broad Institute Genome Sequencing Center for Infectious Disease"/>
            <person name="Neafsey D."/>
            <person name="Cheeseman I."/>
            <person name="Volkman S."/>
            <person name="Adams J."/>
            <person name="Walker B."/>
            <person name="Young S.K."/>
            <person name="Zeng Q."/>
            <person name="Gargeya S."/>
            <person name="Fitzgerald M."/>
            <person name="Haas B."/>
            <person name="Abouelleil A."/>
            <person name="Alvarado L."/>
            <person name="Arachchi H.M."/>
            <person name="Berlin A.M."/>
            <person name="Chapman S.B."/>
            <person name="Dewar J."/>
            <person name="Goldberg J."/>
            <person name="Griggs A."/>
            <person name="Gujja S."/>
            <person name="Hansen M."/>
            <person name="Howarth C."/>
            <person name="Imamovic A."/>
            <person name="Larimer J."/>
            <person name="McCowan C."/>
            <person name="Murphy C."/>
            <person name="Neiman D."/>
            <person name="Pearson M."/>
            <person name="Priest M."/>
            <person name="Roberts A."/>
            <person name="Saif S."/>
            <person name="Shea T."/>
            <person name="Sisk P."/>
            <person name="Sykes S."/>
            <person name="Wortman J."/>
            <person name="Nusbaum C."/>
            <person name="Birren B."/>
        </authorList>
    </citation>
    <scope>NUCLEOTIDE SEQUENCE [LARGE SCALE GENOMIC DNA]</scope>
    <source>
        <strain evidence="2 3">San Antonio 1</strain>
    </source>
</reference>
<feature type="region of interest" description="Disordered" evidence="1">
    <location>
        <begin position="721"/>
        <end position="740"/>
    </location>
</feature>
<feature type="compositionally biased region" description="Basic and acidic residues" evidence="1">
    <location>
        <begin position="1208"/>
        <end position="1220"/>
    </location>
</feature>
<evidence type="ECO:0000313" key="2">
    <source>
        <dbReference type="EMBL" id="EUD65463.1"/>
    </source>
</evidence>
<keyword evidence="3" id="KW-1185">Reference proteome</keyword>
<feature type="region of interest" description="Disordered" evidence="1">
    <location>
        <begin position="41"/>
        <end position="69"/>
    </location>
</feature>
<gene>
    <name evidence="2" type="ORF">C922_04203</name>
</gene>
<feature type="region of interest" description="Disordered" evidence="1">
    <location>
        <begin position="1324"/>
        <end position="1343"/>
    </location>
</feature>
<feature type="compositionally biased region" description="Basic and acidic residues" evidence="1">
    <location>
        <begin position="339"/>
        <end position="349"/>
    </location>
</feature>
<feature type="region of interest" description="Disordered" evidence="1">
    <location>
        <begin position="183"/>
        <end position="206"/>
    </location>
</feature>
<organism evidence="2 3">
    <name type="scientific">Plasmodium inui San Antonio 1</name>
    <dbReference type="NCBI Taxonomy" id="1237626"/>
    <lineage>
        <taxon>Eukaryota</taxon>
        <taxon>Sar</taxon>
        <taxon>Alveolata</taxon>
        <taxon>Apicomplexa</taxon>
        <taxon>Aconoidasida</taxon>
        <taxon>Haemosporida</taxon>
        <taxon>Plasmodiidae</taxon>
        <taxon>Plasmodium</taxon>
        <taxon>Plasmodium (Plasmodium)</taxon>
    </lineage>
</organism>
<feature type="compositionally biased region" description="Basic and acidic residues" evidence="1">
    <location>
        <begin position="725"/>
        <end position="735"/>
    </location>
</feature>
<feature type="compositionally biased region" description="Basic and acidic residues" evidence="1">
    <location>
        <begin position="472"/>
        <end position="485"/>
    </location>
</feature>
<dbReference type="RefSeq" id="XP_008818010.1">
    <property type="nucleotide sequence ID" value="XM_008819788.1"/>
</dbReference>
<feature type="region of interest" description="Disordered" evidence="1">
    <location>
        <begin position="334"/>
        <end position="357"/>
    </location>
</feature>
<feature type="region of interest" description="Disordered" evidence="1">
    <location>
        <begin position="430"/>
        <end position="510"/>
    </location>
</feature>
<proteinExistence type="predicted"/>
<feature type="compositionally biased region" description="Basic and acidic residues" evidence="1">
    <location>
        <begin position="1117"/>
        <end position="1167"/>
    </location>
</feature>
<feature type="compositionally biased region" description="Low complexity" evidence="1">
    <location>
        <begin position="197"/>
        <end position="206"/>
    </location>
</feature>
<feature type="region of interest" description="Disordered" evidence="1">
    <location>
        <begin position="807"/>
        <end position="840"/>
    </location>
</feature>
<evidence type="ECO:0000256" key="1">
    <source>
        <dbReference type="SAM" id="MobiDB-lite"/>
    </source>
</evidence>
<accession>W7A283</accession>
<dbReference type="OrthoDB" id="382551at2759"/>
<feature type="region of interest" description="Disordered" evidence="1">
    <location>
        <begin position="1116"/>
        <end position="1200"/>
    </location>
</feature>
<feature type="compositionally biased region" description="Basic and acidic residues" evidence="1">
    <location>
        <begin position="1061"/>
        <end position="1082"/>
    </location>
</feature>
<feature type="compositionally biased region" description="Polar residues" evidence="1">
    <location>
        <begin position="1168"/>
        <end position="1185"/>
    </location>
</feature>
<dbReference type="GeneID" id="20039477"/>
<feature type="compositionally biased region" description="Polar residues" evidence="1">
    <location>
        <begin position="438"/>
        <end position="447"/>
    </location>
</feature>
<feature type="region of interest" description="Disordered" evidence="1">
    <location>
        <begin position="1208"/>
        <end position="1227"/>
    </location>
</feature>
<feature type="region of interest" description="Disordered" evidence="1">
    <location>
        <begin position="559"/>
        <end position="609"/>
    </location>
</feature>
<feature type="compositionally biased region" description="Basic and acidic residues" evidence="1">
    <location>
        <begin position="1186"/>
        <end position="1198"/>
    </location>
</feature>
<dbReference type="Proteomes" id="UP000030640">
    <property type="component" value="Unassembled WGS sequence"/>
</dbReference>
<feature type="compositionally biased region" description="Acidic residues" evidence="1">
    <location>
        <begin position="486"/>
        <end position="495"/>
    </location>
</feature>
<feature type="region of interest" description="Disordered" evidence="1">
    <location>
        <begin position="1281"/>
        <end position="1309"/>
    </location>
</feature>
<name>W7A283_9APIC</name>
<feature type="region of interest" description="Disordered" evidence="1">
    <location>
        <begin position="872"/>
        <end position="961"/>
    </location>
</feature>
<feature type="region of interest" description="Disordered" evidence="1">
    <location>
        <begin position="1044"/>
        <end position="1083"/>
    </location>
</feature>